<dbReference type="PANTHER" id="PTHR34561:SF1">
    <property type="entry name" value="NADH DEHYDROGENASE [UBIQUINONE] 1 ALPHA SUBCOMPLEX ASSEMBLY FACTOR 8"/>
    <property type="match status" value="1"/>
</dbReference>
<dbReference type="STRING" id="391180.A0A2Y9L6T0"/>
<accession>A0A2Y9L6T0</accession>
<evidence type="ECO:0000313" key="2">
    <source>
        <dbReference type="Proteomes" id="UP000248482"/>
    </source>
</evidence>
<evidence type="ECO:0000313" key="3">
    <source>
        <dbReference type="RefSeq" id="XP_022379299.1"/>
    </source>
</evidence>
<reference evidence="3" key="1">
    <citation type="submission" date="2025-08" db="UniProtKB">
        <authorList>
            <consortium name="RefSeq"/>
        </authorList>
    </citation>
    <scope>IDENTIFICATION</scope>
    <source>
        <tissue evidence="3">Blood</tissue>
    </source>
</reference>
<organism evidence="2 3">
    <name type="scientific">Enhydra lutris kenyoni</name>
    <name type="common">northern sea otter</name>
    <dbReference type="NCBI Taxonomy" id="391180"/>
    <lineage>
        <taxon>Eukaryota</taxon>
        <taxon>Metazoa</taxon>
        <taxon>Chordata</taxon>
        <taxon>Craniata</taxon>
        <taxon>Vertebrata</taxon>
        <taxon>Euteleostomi</taxon>
        <taxon>Mammalia</taxon>
        <taxon>Eutheria</taxon>
        <taxon>Laurasiatheria</taxon>
        <taxon>Carnivora</taxon>
        <taxon>Caniformia</taxon>
        <taxon>Musteloidea</taxon>
        <taxon>Mustelidae</taxon>
        <taxon>Lutrinae</taxon>
        <taxon>Enhydra</taxon>
    </lineage>
</organism>
<gene>
    <name evidence="3" type="primary">LOC111160450</name>
</gene>
<dbReference type="OrthoDB" id="3821113at2759"/>
<dbReference type="AlphaFoldDB" id="A0A2Y9L6T0"/>
<dbReference type="GeneID" id="111160450"/>
<dbReference type="KEGG" id="elk:111160450"/>
<feature type="compositionally biased region" description="Polar residues" evidence="1">
    <location>
        <begin position="77"/>
        <end position="86"/>
    </location>
</feature>
<protein>
    <submittedName>
        <fullName evidence="3">LOW QUALITY PROTEIN: NADH dehydrogenase [ubiquinone] 1 alpha subcomplex assembly factor 8</fullName>
    </submittedName>
</protein>
<evidence type="ECO:0000256" key="1">
    <source>
        <dbReference type="SAM" id="MobiDB-lite"/>
    </source>
</evidence>
<feature type="region of interest" description="Disordered" evidence="1">
    <location>
        <begin position="69"/>
        <end position="103"/>
    </location>
</feature>
<dbReference type="InterPro" id="IPR034595">
    <property type="entry name" value="NDUFAF8"/>
</dbReference>
<dbReference type="GO" id="GO:0032981">
    <property type="term" value="P:mitochondrial respiratory chain complex I assembly"/>
    <property type="evidence" value="ECO:0007669"/>
    <property type="project" value="InterPro"/>
</dbReference>
<dbReference type="RefSeq" id="XP_022379299.1">
    <property type="nucleotide sequence ID" value="XM_022523591.1"/>
</dbReference>
<dbReference type="Proteomes" id="UP000248482">
    <property type="component" value="Unplaced"/>
</dbReference>
<keyword evidence="2" id="KW-1185">Reference proteome</keyword>
<sequence length="131" mass="13645">MSGNGAVWGRVRSRLRAFPERLAACGAEAAAYGRCVQASTAPGGRLTKDLCAREFEALRSCFAAAVGQEPEGRPLGWTSQHGTSLLPQGAEPGGADGPKGQMAETPEAFRAERTGAGGELVFLRRVREGSG</sequence>
<dbReference type="GO" id="GO:0005739">
    <property type="term" value="C:mitochondrion"/>
    <property type="evidence" value="ECO:0007669"/>
    <property type="project" value="InterPro"/>
</dbReference>
<proteinExistence type="predicted"/>
<name>A0A2Y9L6T0_ENHLU</name>
<dbReference type="PROSITE" id="PS51808">
    <property type="entry name" value="CHCH"/>
    <property type="match status" value="1"/>
</dbReference>
<dbReference type="PANTHER" id="PTHR34561">
    <property type="entry name" value="NADH DEHYDROGENASE [UBIQUINONE] 1 ALPHA SUBCOMPLEX ASSEMBLY FACTOR 8"/>
    <property type="match status" value="1"/>
</dbReference>